<feature type="domain" description="Nose resistant-to-fluoxetine protein N-terminal" evidence="4">
    <location>
        <begin position="60"/>
        <end position="188"/>
    </location>
</feature>
<feature type="transmembrane region" description="Helical" evidence="1">
    <location>
        <begin position="273"/>
        <end position="294"/>
    </location>
</feature>
<keyword evidence="1" id="KW-1133">Transmembrane helix</keyword>
<evidence type="ECO:0000256" key="2">
    <source>
        <dbReference type="SAM" id="SignalP"/>
    </source>
</evidence>
<gene>
    <name evidence="5" type="ORF">BIW11_07081</name>
</gene>
<dbReference type="PANTHER" id="PTHR11161">
    <property type="entry name" value="O-ACYLTRANSFERASE"/>
    <property type="match status" value="1"/>
</dbReference>
<dbReference type="PANTHER" id="PTHR11161:SF0">
    <property type="entry name" value="O-ACYLTRANSFERASE LIKE PROTEIN"/>
    <property type="match status" value="1"/>
</dbReference>
<feature type="domain" description="Acyltransferase 3" evidence="3">
    <location>
        <begin position="274"/>
        <end position="480"/>
    </location>
</feature>
<feature type="transmembrane region" description="Helical" evidence="1">
    <location>
        <begin position="425"/>
        <end position="451"/>
    </location>
</feature>
<evidence type="ECO:0000259" key="4">
    <source>
        <dbReference type="Pfam" id="PF20146"/>
    </source>
</evidence>
<dbReference type="InterPro" id="IPR052728">
    <property type="entry name" value="O2_lipid_transport_reg"/>
</dbReference>
<feature type="transmembrane region" description="Helical" evidence="1">
    <location>
        <begin position="492"/>
        <end position="511"/>
    </location>
</feature>
<dbReference type="InterPro" id="IPR006621">
    <property type="entry name" value="Nose-resist-to-fluoxetine_N"/>
</dbReference>
<feature type="chain" id="PRO_5012890288" evidence="2">
    <location>
        <begin position="24"/>
        <end position="562"/>
    </location>
</feature>
<evidence type="ECO:0000256" key="1">
    <source>
        <dbReference type="SAM" id="Phobius"/>
    </source>
</evidence>
<organism evidence="5 6">
    <name type="scientific">Tropilaelaps mercedesae</name>
    <dbReference type="NCBI Taxonomy" id="418985"/>
    <lineage>
        <taxon>Eukaryota</taxon>
        <taxon>Metazoa</taxon>
        <taxon>Ecdysozoa</taxon>
        <taxon>Arthropoda</taxon>
        <taxon>Chelicerata</taxon>
        <taxon>Arachnida</taxon>
        <taxon>Acari</taxon>
        <taxon>Parasitiformes</taxon>
        <taxon>Mesostigmata</taxon>
        <taxon>Gamasina</taxon>
        <taxon>Dermanyssoidea</taxon>
        <taxon>Laelapidae</taxon>
        <taxon>Tropilaelaps</taxon>
    </lineage>
</organism>
<dbReference type="Proteomes" id="UP000192247">
    <property type="component" value="Unassembled WGS sequence"/>
</dbReference>
<comment type="caution">
    <text evidence="5">The sequence shown here is derived from an EMBL/GenBank/DDBJ whole genome shotgun (WGS) entry which is preliminary data.</text>
</comment>
<feature type="transmembrane region" description="Helical" evidence="1">
    <location>
        <begin position="463"/>
        <end position="480"/>
    </location>
</feature>
<keyword evidence="1" id="KW-0812">Transmembrane</keyword>
<reference evidence="5 6" key="1">
    <citation type="journal article" date="2017" name="Gigascience">
        <title>Draft genome of the honey bee ectoparasitic mite, Tropilaelaps mercedesae, is shaped by the parasitic life history.</title>
        <authorList>
            <person name="Dong X."/>
            <person name="Armstrong S.D."/>
            <person name="Xia D."/>
            <person name="Makepeace B.L."/>
            <person name="Darby A.C."/>
            <person name="Kadowaki T."/>
        </authorList>
    </citation>
    <scope>NUCLEOTIDE SEQUENCE [LARGE SCALE GENOMIC DNA]</scope>
    <source>
        <strain evidence="5">Wuxi-XJTLU</strain>
    </source>
</reference>
<dbReference type="GO" id="GO:0016747">
    <property type="term" value="F:acyltransferase activity, transferring groups other than amino-acyl groups"/>
    <property type="evidence" value="ECO:0007669"/>
    <property type="project" value="InterPro"/>
</dbReference>
<dbReference type="InterPro" id="IPR002656">
    <property type="entry name" value="Acyl_transf_3_dom"/>
</dbReference>
<feature type="transmembrane region" description="Helical" evidence="1">
    <location>
        <begin position="217"/>
        <end position="238"/>
    </location>
</feature>
<proteinExistence type="predicted"/>
<feature type="transmembrane region" description="Helical" evidence="1">
    <location>
        <begin position="314"/>
        <end position="338"/>
    </location>
</feature>
<protein>
    <submittedName>
        <fullName evidence="5">Nose resistant to fluoxetine protein 6-like</fullName>
    </submittedName>
</protein>
<dbReference type="Pfam" id="PF20146">
    <property type="entry name" value="NRF"/>
    <property type="match status" value="1"/>
</dbReference>
<keyword evidence="6" id="KW-1185">Reference proteome</keyword>
<sequence>MEAPFCAVWILLSVIACTQEAHGKFADLENDFKDVRTFALRTLLPLMQDAVVNVDVDPKCSGALFKILNGAREFEAWALKFLTSNGMVPEAALFITTGALGHYGQCVSSKSPVENRGDEPAFRGQFCSLYVGLPSDQVEFLWNLTIQNGDVERSRRPPEAPKSGFLSARLRFGICIPSTCQTEEIAALLSHTVSKYEIETDVKGCRTLADESRRSPVYYVAMVTFVILVVLAILSTIAHRTQWSKPGEVYCMFSVTLNNQYLFAPTSEKNRRLAFLNGTKAVLAFWIVLGHTYFMADPYTVFTLKESGQALNSFYAQIVTNGGFLSVTTFFCVSGFLLMHGLKSSDSLIAGHARIVYAMILIRRYIRLTLPSAAVVLFGFVVPTWAHGPTTDNLFTMYATSCFSNWWRALTYTNNAVEMRHMCWYHYWFLSVDMQIFIVMTACGLLMLSQFENYMNLIYVKTPTHTGSFIMGMLAGLLYCRASDIRLSRMRVALGNYALSALLSYILHVLVEAPTIQLDKLLFGAPRVLPKNGPEKTPSKLFSDKNGNADVQGVQIDLATKL</sequence>
<evidence type="ECO:0000313" key="5">
    <source>
        <dbReference type="EMBL" id="OQR77462.1"/>
    </source>
</evidence>
<evidence type="ECO:0000259" key="3">
    <source>
        <dbReference type="Pfam" id="PF01757"/>
    </source>
</evidence>
<dbReference type="EMBL" id="MNPL01003492">
    <property type="protein sequence ID" value="OQR77462.1"/>
    <property type="molecule type" value="Genomic_DNA"/>
</dbReference>
<feature type="transmembrane region" description="Helical" evidence="1">
    <location>
        <begin position="368"/>
        <end position="388"/>
    </location>
</feature>
<evidence type="ECO:0000313" key="6">
    <source>
        <dbReference type="Proteomes" id="UP000192247"/>
    </source>
</evidence>
<keyword evidence="2" id="KW-0732">Signal</keyword>
<dbReference type="AlphaFoldDB" id="A0A1V9XVK3"/>
<keyword evidence="1" id="KW-0472">Membrane</keyword>
<dbReference type="Pfam" id="PF01757">
    <property type="entry name" value="Acyl_transf_3"/>
    <property type="match status" value="1"/>
</dbReference>
<name>A0A1V9XVK3_9ACAR</name>
<feature type="transmembrane region" description="Helical" evidence="1">
    <location>
        <begin position="394"/>
        <end position="413"/>
    </location>
</feature>
<feature type="signal peptide" evidence="2">
    <location>
        <begin position="1"/>
        <end position="23"/>
    </location>
</feature>
<dbReference type="InParanoid" id="A0A1V9XVK3"/>
<accession>A0A1V9XVK3</accession>
<dbReference type="OrthoDB" id="6488511at2759"/>